<dbReference type="PANTHER" id="PTHR47691:SF3">
    <property type="entry name" value="HTH-TYPE TRANSCRIPTIONAL REGULATOR RV0890C-RELATED"/>
    <property type="match status" value="1"/>
</dbReference>
<organism evidence="3 4">
    <name type="scientific">Actinoplanes cyaneus</name>
    <dbReference type="NCBI Taxonomy" id="52696"/>
    <lineage>
        <taxon>Bacteria</taxon>
        <taxon>Bacillati</taxon>
        <taxon>Actinomycetota</taxon>
        <taxon>Actinomycetes</taxon>
        <taxon>Micromonosporales</taxon>
        <taxon>Micromonosporaceae</taxon>
        <taxon>Actinoplanes</taxon>
    </lineage>
</organism>
<dbReference type="GO" id="GO:0003677">
    <property type="term" value="F:DNA binding"/>
    <property type="evidence" value="ECO:0007669"/>
    <property type="project" value="InterPro"/>
</dbReference>
<dbReference type="InterPro" id="IPR011990">
    <property type="entry name" value="TPR-like_helical_dom_sf"/>
</dbReference>
<dbReference type="InterPro" id="IPR049945">
    <property type="entry name" value="AAA_22"/>
</dbReference>
<keyword evidence="4" id="KW-1185">Reference proteome</keyword>
<dbReference type="Gene3D" id="1.10.260.40">
    <property type="entry name" value="lambda repressor-like DNA-binding domains"/>
    <property type="match status" value="1"/>
</dbReference>
<feature type="domain" description="HTH cro/C1-type" evidence="2">
    <location>
        <begin position="30"/>
        <end position="85"/>
    </location>
</feature>
<gene>
    <name evidence="3" type="ORF">Acy02nite_86450</name>
</gene>
<dbReference type="EMBL" id="BOMH01000082">
    <property type="protein sequence ID" value="GID70764.1"/>
    <property type="molecule type" value="Genomic_DNA"/>
</dbReference>
<dbReference type="SUPFAM" id="SSF48452">
    <property type="entry name" value="TPR-like"/>
    <property type="match status" value="1"/>
</dbReference>
<dbReference type="SUPFAM" id="SSF52540">
    <property type="entry name" value="P-loop containing nucleoside triphosphate hydrolases"/>
    <property type="match status" value="1"/>
</dbReference>
<dbReference type="PROSITE" id="PS50943">
    <property type="entry name" value="HTH_CROC1"/>
    <property type="match status" value="1"/>
</dbReference>
<evidence type="ECO:0000313" key="3">
    <source>
        <dbReference type="EMBL" id="GID70764.1"/>
    </source>
</evidence>
<dbReference type="PANTHER" id="PTHR47691">
    <property type="entry name" value="REGULATOR-RELATED"/>
    <property type="match status" value="1"/>
</dbReference>
<dbReference type="SMART" id="SM00028">
    <property type="entry name" value="TPR"/>
    <property type="match status" value="4"/>
</dbReference>
<dbReference type="GO" id="GO:0016887">
    <property type="term" value="F:ATP hydrolysis activity"/>
    <property type="evidence" value="ECO:0007669"/>
    <property type="project" value="InterPro"/>
</dbReference>
<dbReference type="SMART" id="SM00530">
    <property type="entry name" value="HTH_XRE"/>
    <property type="match status" value="1"/>
</dbReference>
<dbReference type="InterPro" id="IPR010982">
    <property type="entry name" value="Lambda_DNA-bd_dom_sf"/>
</dbReference>
<evidence type="ECO:0000313" key="4">
    <source>
        <dbReference type="Proteomes" id="UP000619479"/>
    </source>
</evidence>
<dbReference type="AlphaFoldDB" id="A0A919IS52"/>
<dbReference type="InterPro" id="IPR001387">
    <property type="entry name" value="Cro/C1-type_HTH"/>
</dbReference>
<dbReference type="PRINTS" id="PR00364">
    <property type="entry name" value="DISEASERSIST"/>
</dbReference>
<dbReference type="Pfam" id="PF13560">
    <property type="entry name" value="HTH_31"/>
    <property type="match status" value="1"/>
</dbReference>
<dbReference type="PROSITE" id="PS50005">
    <property type="entry name" value="TPR"/>
    <property type="match status" value="1"/>
</dbReference>
<dbReference type="Proteomes" id="UP000619479">
    <property type="component" value="Unassembled WGS sequence"/>
</dbReference>
<sequence>MYLTDQHRTIVTSVRTGVDMVEPEALGPLLRRLRLTADMTLEQLATAAGVTDRTLSDLERGASRGARASTIDAIADALGIAAAERSTLAAAARAGRKRGSAATAQALPMPAPFTDFTGRNAELTHIRIRVGSGPVDSACPIVLINGEPGIGKTSLAVQAATQLAPRFPDGQFFVDLRGLAEHPLSPEALLTQLIQAVDPATGSFPPRLADVTAAWRSVSKDKRIIIVLDNAANEAQVRAAMPAHGPALVIVTSRRLLSGLESVERVVLSPLPEQEAVALLTQITADRPAEETELRELARLCAHLPLAIRVAGNRLASRPGKTAGGLLARMSDEQHRLAVLSADESGVSAAFSLSYDQLSDDGRRLFRRLSLAYGSTCGAAIAAVVAPQSVTEAEDALDELIELGLLQEAENNRVKFHDLLRLYAELRLREDDDTHAVSAARARLRNWLLDTAIVAGRWYEPDNTAPQPELRLAVIDSPAAAKAWLTAEAENWFGALSEAAELGEHQRVVDVAESLHWFSDHWLDWGRWHEVFALSSEAASRLCDDRLQATHLGYLSWAHNFCLAEYDTATRFAERAFFFARRAGDRQQMAWARMYQAWALLAQDHHREALEPARESVEHFAAAGDRAGLPQALIGLGNVLRALSRHQEALDAIERALTLVTDPRTAPRDSIAYFTMISARAHAAHVYVHLQQWEKAVDAVTTALQPHETPIPFRHRIRLLEQRAEAYQQLGENTPARDDLETILRLQEAADDDAGAERTRTRLQHLPA</sequence>
<evidence type="ECO:0000259" key="2">
    <source>
        <dbReference type="PROSITE" id="PS50943"/>
    </source>
</evidence>
<comment type="caution">
    <text evidence="3">The sequence shown here is derived from an EMBL/GenBank/DDBJ whole genome shotgun (WGS) entry which is preliminary data.</text>
</comment>
<dbReference type="Gene3D" id="1.25.40.10">
    <property type="entry name" value="Tetratricopeptide repeat domain"/>
    <property type="match status" value="2"/>
</dbReference>
<name>A0A919IS52_9ACTN</name>
<proteinExistence type="predicted"/>
<dbReference type="Pfam" id="PF13401">
    <property type="entry name" value="AAA_22"/>
    <property type="match status" value="1"/>
</dbReference>
<dbReference type="SUPFAM" id="SSF47413">
    <property type="entry name" value="lambda repressor-like DNA-binding domains"/>
    <property type="match status" value="1"/>
</dbReference>
<protein>
    <recommendedName>
        <fullName evidence="2">HTH cro/C1-type domain-containing protein</fullName>
    </recommendedName>
</protein>
<evidence type="ECO:0000256" key="1">
    <source>
        <dbReference type="PROSITE-ProRule" id="PRU00339"/>
    </source>
</evidence>
<dbReference type="InterPro" id="IPR027417">
    <property type="entry name" value="P-loop_NTPase"/>
</dbReference>
<dbReference type="CDD" id="cd00093">
    <property type="entry name" value="HTH_XRE"/>
    <property type="match status" value="1"/>
</dbReference>
<dbReference type="InterPro" id="IPR019734">
    <property type="entry name" value="TPR_rpt"/>
</dbReference>
<keyword evidence="1" id="KW-0802">TPR repeat</keyword>
<reference evidence="3" key="1">
    <citation type="submission" date="2021-01" db="EMBL/GenBank/DDBJ databases">
        <title>Whole genome shotgun sequence of Actinoplanes cyaneus NBRC 14990.</title>
        <authorList>
            <person name="Komaki H."/>
            <person name="Tamura T."/>
        </authorList>
    </citation>
    <scope>NUCLEOTIDE SEQUENCE</scope>
    <source>
        <strain evidence="3">NBRC 14990</strain>
    </source>
</reference>
<feature type="repeat" description="TPR" evidence="1">
    <location>
        <begin position="630"/>
        <end position="663"/>
    </location>
</feature>
<accession>A0A919IS52</accession>
<dbReference type="Gene3D" id="3.40.50.300">
    <property type="entry name" value="P-loop containing nucleotide triphosphate hydrolases"/>
    <property type="match status" value="1"/>
</dbReference>